<dbReference type="CDD" id="cd13585">
    <property type="entry name" value="PBP2_TMBP_like"/>
    <property type="match status" value="1"/>
</dbReference>
<keyword evidence="3" id="KW-0732">Signal</keyword>
<sequence>MARTTRWTAVATMATTMLIAGSAHADATLTIGTVNNADMVRMQALSSEYEKTHPGVHLNWVVLEENTLRQRLTTDIATHGGQFDVMTIGAYEAPLWGAQQWLKPLDNLPADYDVNDLFPNVREQLTVDGHLYAVPFYAEASITFYRKDLFAARGLTMPEQPTWQQIREFATKLHDPSHGVYGVCLRGKAGWGENMALLGTIVNSYGGRWFDPGWKPQLDTPPWHEAVKFYIDLLSHYGPPGPSDNGFNENLALFAAGRCGMWIDASVAGGTLVNPKESTVADKVGFTRAPKQTTDRGSSWLWVWSLAIPASTRQFNEARDFILWATSRPYLQRVGERYGLSSTPPGTRLSTYDTAAYMNTAPFAKVTFDSLKAVDPAHPTLLPVPYKGIQLVSIPEFQAVATLVGRLIAGALTGRGQVDQVLHTCQNAVERTMKRAGYYQPNKAEQP</sequence>
<proteinExistence type="inferred from homology"/>
<protein>
    <submittedName>
        <fullName evidence="4">Sugar ABC transporter substrate-binding protein</fullName>
    </submittedName>
</protein>
<feature type="signal peptide" evidence="3">
    <location>
        <begin position="1"/>
        <end position="25"/>
    </location>
</feature>
<reference evidence="4" key="1">
    <citation type="submission" date="2021-12" db="EMBL/GenBank/DDBJ databases">
        <title>Discovery of the Pendulisporaceae a myxobacterial family with distinct sporulation behavior and unique specialized metabolism.</title>
        <authorList>
            <person name="Garcia R."/>
            <person name="Popoff A."/>
            <person name="Bader C.D."/>
            <person name="Loehr J."/>
            <person name="Walesch S."/>
            <person name="Walt C."/>
            <person name="Boldt J."/>
            <person name="Bunk B."/>
            <person name="Haeckl F.J.F.P.J."/>
            <person name="Gunesch A.P."/>
            <person name="Birkelbach J."/>
            <person name="Nuebel U."/>
            <person name="Pietschmann T."/>
            <person name="Bach T."/>
            <person name="Mueller R."/>
        </authorList>
    </citation>
    <scope>NUCLEOTIDE SEQUENCE</scope>
    <source>
        <strain evidence="4">MSr11367</strain>
    </source>
</reference>
<feature type="chain" id="PRO_5046252810" evidence="3">
    <location>
        <begin position="26"/>
        <end position="447"/>
    </location>
</feature>
<dbReference type="InterPro" id="IPR050490">
    <property type="entry name" value="Bact_solute-bd_prot1"/>
</dbReference>
<evidence type="ECO:0000313" key="5">
    <source>
        <dbReference type="Proteomes" id="UP001374803"/>
    </source>
</evidence>
<accession>A0ABZ2L9I2</accession>
<evidence type="ECO:0000313" key="4">
    <source>
        <dbReference type="EMBL" id="WXB06466.1"/>
    </source>
</evidence>
<comment type="similarity">
    <text evidence="2">Belongs to the bacterial solute-binding protein 1 family.</text>
</comment>
<dbReference type="Gene3D" id="3.40.190.10">
    <property type="entry name" value="Periplasmic binding protein-like II"/>
    <property type="match status" value="2"/>
</dbReference>
<dbReference type="PANTHER" id="PTHR43649:SF12">
    <property type="entry name" value="DIACETYLCHITOBIOSE BINDING PROTEIN DASA"/>
    <property type="match status" value="1"/>
</dbReference>
<organism evidence="4 5">
    <name type="scientific">Pendulispora rubella</name>
    <dbReference type="NCBI Taxonomy" id="2741070"/>
    <lineage>
        <taxon>Bacteria</taxon>
        <taxon>Pseudomonadati</taxon>
        <taxon>Myxococcota</taxon>
        <taxon>Myxococcia</taxon>
        <taxon>Myxococcales</taxon>
        <taxon>Sorangiineae</taxon>
        <taxon>Pendulisporaceae</taxon>
        <taxon>Pendulispora</taxon>
    </lineage>
</organism>
<evidence type="ECO:0000256" key="2">
    <source>
        <dbReference type="ARBA" id="ARBA00008520"/>
    </source>
</evidence>
<dbReference type="Pfam" id="PF01547">
    <property type="entry name" value="SBP_bac_1"/>
    <property type="match status" value="1"/>
</dbReference>
<dbReference type="SUPFAM" id="SSF53850">
    <property type="entry name" value="Periplasmic binding protein-like II"/>
    <property type="match status" value="1"/>
</dbReference>
<gene>
    <name evidence="4" type="ORF">LVJ94_04310</name>
</gene>
<comment type="subcellular location">
    <subcellularLocation>
        <location evidence="1">Periplasm</location>
    </subcellularLocation>
</comment>
<evidence type="ECO:0000256" key="1">
    <source>
        <dbReference type="ARBA" id="ARBA00004418"/>
    </source>
</evidence>
<dbReference type="RefSeq" id="WP_394836113.1">
    <property type="nucleotide sequence ID" value="NZ_CP089929.1"/>
</dbReference>
<dbReference type="InterPro" id="IPR006059">
    <property type="entry name" value="SBP"/>
</dbReference>
<keyword evidence="5" id="KW-1185">Reference proteome</keyword>
<evidence type="ECO:0000256" key="3">
    <source>
        <dbReference type="SAM" id="SignalP"/>
    </source>
</evidence>
<dbReference type="Proteomes" id="UP001374803">
    <property type="component" value="Chromosome"/>
</dbReference>
<dbReference type="PANTHER" id="PTHR43649">
    <property type="entry name" value="ARABINOSE-BINDING PROTEIN-RELATED"/>
    <property type="match status" value="1"/>
</dbReference>
<dbReference type="EMBL" id="CP089983">
    <property type="protein sequence ID" value="WXB06466.1"/>
    <property type="molecule type" value="Genomic_DNA"/>
</dbReference>
<name>A0ABZ2L9I2_9BACT</name>